<dbReference type="GO" id="GO:0006635">
    <property type="term" value="P:fatty acid beta-oxidation"/>
    <property type="evidence" value="ECO:0007669"/>
    <property type="project" value="TreeGrafter"/>
</dbReference>
<evidence type="ECO:0000256" key="1">
    <source>
        <dbReference type="ARBA" id="ARBA00023235"/>
    </source>
</evidence>
<protein>
    <submittedName>
        <fullName evidence="4">Uncharacterized protein</fullName>
    </submittedName>
</protein>
<evidence type="ECO:0000313" key="5">
    <source>
        <dbReference type="Proteomes" id="UP001152561"/>
    </source>
</evidence>
<dbReference type="AlphaFoldDB" id="A0A9Q1M6V8"/>
<proteinExistence type="predicted"/>
<dbReference type="OrthoDB" id="1299662at2759"/>
<evidence type="ECO:0000256" key="3">
    <source>
        <dbReference type="ARBA" id="ARBA00023268"/>
    </source>
</evidence>
<gene>
    <name evidence="4" type="ORF">K7X08_020339</name>
</gene>
<keyword evidence="5" id="KW-1185">Reference proteome</keyword>
<dbReference type="GO" id="GO:0005777">
    <property type="term" value="C:peroxisome"/>
    <property type="evidence" value="ECO:0007669"/>
    <property type="project" value="TreeGrafter"/>
</dbReference>
<dbReference type="GO" id="GO:0016829">
    <property type="term" value="F:lyase activity"/>
    <property type="evidence" value="ECO:0007669"/>
    <property type="project" value="UniProtKB-KW"/>
</dbReference>
<dbReference type="InterPro" id="IPR008927">
    <property type="entry name" value="6-PGluconate_DH-like_C_sf"/>
</dbReference>
<dbReference type="InterPro" id="IPR013328">
    <property type="entry name" value="6PGD_dom2"/>
</dbReference>
<name>A0A9Q1M6V8_9SOLA</name>
<dbReference type="PANTHER" id="PTHR23309:SF43">
    <property type="entry name" value="GLYOXYSOMAL FATTY ACID BETA-OXIDATION MULTIFUNCTIONAL PROTEIN MFP-A"/>
    <property type="match status" value="1"/>
</dbReference>
<dbReference type="PANTHER" id="PTHR23309">
    <property type="entry name" value="3-HYDROXYACYL-COA DEHYROGENASE"/>
    <property type="match status" value="1"/>
</dbReference>
<evidence type="ECO:0000256" key="2">
    <source>
        <dbReference type="ARBA" id="ARBA00023239"/>
    </source>
</evidence>
<dbReference type="Gene3D" id="1.10.1040.10">
    <property type="entry name" value="N-(1-d-carboxylethyl)-l-norvaline Dehydrogenase, domain 2"/>
    <property type="match status" value="1"/>
</dbReference>
<reference evidence="5" key="1">
    <citation type="journal article" date="2023" name="Proc. Natl. Acad. Sci. U.S.A.">
        <title>Genomic and structural basis for evolution of tropane alkaloid biosynthesis.</title>
        <authorList>
            <person name="Wanga Y.-J."/>
            <person name="Taina T."/>
            <person name="Yua J.-Y."/>
            <person name="Lia J."/>
            <person name="Xua B."/>
            <person name="Chenc J."/>
            <person name="D'Auriad J.C."/>
            <person name="Huanga J.-P."/>
            <person name="Huanga S.-X."/>
        </authorList>
    </citation>
    <scope>NUCLEOTIDE SEQUENCE [LARGE SCALE GENOMIC DNA]</scope>
    <source>
        <strain evidence="5">cv. KIB-2019</strain>
    </source>
</reference>
<keyword evidence="2" id="KW-0456">Lyase</keyword>
<dbReference type="SUPFAM" id="SSF48179">
    <property type="entry name" value="6-phosphogluconate dehydrogenase C-terminal domain-like"/>
    <property type="match status" value="1"/>
</dbReference>
<comment type="caution">
    <text evidence="4">The sequence shown here is derived from an EMBL/GenBank/DDBJ whole genome shotgun (WGS) entry which is preliminary data.</text>
</comment>
<keyword evidence="1" id="KW-0413">Isomerase</keyword>
<organism evidence="4 5">
    <name type="scientific">Anisodus acutangulus</name>
    <dbReference type="NCBI Taxonomy" id="402998"/>
    <lineage>
        <taxon>Eukaryota</taxon>
        <taxon>Viridiplantae</taxon>
        <taxon>Streptophyta</taxon>
        <taxon>Embryophyta</taxon>
        <taxon>Tracheophyta</taxon>
        <taxon>Spermatophyta</taxon>
        <taxon>Magnoliopsida</taxon>
        <taxon>eudicotyledons</taxon>
        <taxon>Gunneridae</taxon>
        <taxon>Pentapetalae</taxon>
        <taxon>asterids</taxon>
        <taxon>lamiids</taxon>
        <taxon>Solanales</taxon>
        <taxon>Solanaceae</taxon>
        <taxon>Solanoideae</taxon>
        <taxon>Hyoscyameae</taxon>
        <taxon>Anisodus</taxon>
    </lineage>
</organism>
<dbReference type="GO" id="GO:0003857">
    <property type="term" value="F:(3S)-3-hydroxyacyl-CoA dehydrogenase (NAD+) activity"/>
    <property type="evidence" value="ECO:0007669"/>
    <property type="project" value="TreeGrafter"/>
</dbReference>
<sequence>MISEAIIVKSSDLDVASVMGLVFPAYRGGIIFWSHSVGSKYICSKLEEWVKEYGEFFKPCAYLIERASKRSSFGCTN</sequence>
<keyword evidence="3" id="KW-0511">Multifunctional enzyme</keyword>
<accession>A0A9Q1M6V8</accession>
<dbReference type="EMBL" id="JAJAGQ010000009">
    <property type="protein sequence ID" value="KAJ8552946.1"/>
    <property type="molecule type" value="Genomic_DNA"/>
</dbReference>
<evidence type="ECO:0000313" key="4">
    <source>
        <dbReference type="EMBL" id="KAJ8552946.1"/>
    </source>
</evidence>
<dbReference type="Proteomes" id="UP001152561">
    <property type="component" value="Unassembled WGS sequence"/>
</dbReference>
<dbReference type="GO" id="GO:0016853">
    <property type="term" value="F:isomerase activity"/>
    <property type="evidence" value="ECO:0007669"/>
    <property type="project" value="UniProtKB-KW"/>
</dbReference>